<keyword evidence="2 8" id="KW-0349">Heme</keyword>
<name>A0A1I6KGG0_9SPHN</name>
<dbReference type="FunFam" id="1.10.630.10:FF:000018">
    <property type="entry name" value="Cytochrome P450 monooxygenase"/>
    <property type="match status" value="1"/>
</dbReference>
<dbReference type="Gene3D" id="1.10.630.10">
    <property type="entry name" value="Cytochrome P450"/>
    <property type="match status" value="1"/>
</dbReference>
<evidence type="ECO:0000256" key="1">
    <source>
        <dbReference type="ARBA" id="ARBA00010617"/>
    </source>
</evidence>
<dbReference type="Proteomes" id="UP000198824">
    <property type="component" value="Unassembled WGS sequence"/>
</dbReference>
<dbReference type="GO" id="GO:0036199">
    <property type="term" value="F:cholest-4-en-3-one 26-monooxygenase activity"/>
    <property type="evidence" value="ECO:0007669"/>
    <property type="project" value="TreeGrafter"/>
</dbReference>
<dbReference type="RefSeq" id="WP_165611251.1">
    <property type="nucleotide sequence ID" value="NZ_FOZG01000001.1"/>
</dbReference>
<accession>A0A1I6KGG0</accession>
<evidence type="ECO:0000256" key="6">
    <source>
        <dbReference type="ARBA" id="ARBA00023033"/>
    </source>
</evidence>
<dbReference type="PANTHER" id="PTHR46696:SF4">
    <property type="entry name" value="BIOTIN BIOSYNTHESIS CYTOCHROME P450"/>
    <property type="match status" value="1"/>
</dbReference>
<dbReference type="GO" id="GO:0006707">
    <property type="term" value="P:cholesterol catabolic process"/>
    <property type="evidence" value="ECO:0007669"/>
    <property type="project" value="TreeGrafter"/>
</dbReference>
<comment type="similarity">
    <text evidence="1 8">Belongs to the cytochrome P450 family.</text>
</comment>
<organism evidence="9 10">
    <name type="scientific">Sphingomonas jatrophae</name>
    <dbReference type="NCBI Taxonomy" id="1166337"/>
    <lineage>
        <taxon>Bacteria</taxon>
        <taxon>Pseudomonadati</taxon>
        <taxon>Pseudomonadota</taxon>
        <taxon>Alphaproteobacteria</taxon>
        <taxon>Sphingomonadales</taxon>
        <taxon>Sphingomonadaceae</taxon>
        <taxon>Sphingomonas</taxon>
    </lineage>
</organism>
<protein>
    <recommendedName>
        <fullName evidence="11">Cytochrome P450</fullName>
    </recommendedName>
</protein>
<dbReference type="STRING" id="1166337.SAMN05192580_1717"/>
<comment type="function">
    <text evidence="7">Cytochromes P450 are a group of heme-thiolate monooxygenases. They oxidize a variety of structurally unrelated compounds, including steroids, fatty acids, and xenobiotics.</text>
</comment>
<keyword evidence="6 8" id="KW-0503">Monooxygenase</keyword>
<dbReference type="AlphaFoldDB" id="A0A1I6KGG0"/>
<reference evidence="9 10" key="1">
    <citation type="submission" date="2016-10" db="EMBL/GenBank/DDBJ databases">
        <authorList>
            <person name="de Groot N.N."/>
        </authorList>
    </citation>
    <scope>NUCLEOTIDE SEQUENCE [LARGE SCALE GENOMIC DNA]</scope>
    <source>
        <strain evidence="9 10">S5-249</strain>
    </source>
</reference>
<sequence length="407" mass="45668">MAETALAQDMADADAFDFDPFDPRWYEDPFAAYRVLRRDHPVYRHATPQGRLWPHYWMLSRAADVDMALKDWRRFSSAKGTLIDTDISLIPPNIFNMDPPRHDELRAILSRILTPRRIADLEPAVARAARDILDERVQDGRLDVATDFAQLIPTLTMCSLMDLPVADRARFLRWNMDTLAGNDFTSPAALAAYGEMDAYWKQLVAERRRHRGADLISEILHHDKAGVELSDAEIAGFCSLLHDASQNTTMNMIANAALALGRWPVERRKLVADPSRWPAALEELMRFVSPVQGLARTTTCDVTLHGVTIPAGDQVLILYGAANHDETVFDHPERLDLDRPRVKTHWSFGQGIHTCLGAAVARLETRVALTALLDVMPDYEVDEAGVVRNQLVPTRGLAAAPIRRLQA</sequence>
<dbReference type="PANTHER" id="PTHR46696">
    <property type="entry name" value="P450, PUTATIVE (EUROFUNG)-RELATED"/>
    <property type="match status" value="1"/>
</dbReference>
<dbReference type="PROSITE" id="PS00086">
    <property type="entry name" value="CYTOCHROME_P450"/>
    <property type="match status" value="1"/>
</dbReference>
<evidence type="ECO:0000256" key="7">
    <source>
        <dbReference type="ARBA" id="ARBA00043906"/>
    </source>
</evidence>
<dbReference type="GO" id="GO:0008395">
    <property type="term" value="F:steroid hydroxylase activity"/>
    <property type="evidence" value="ECO:0007669"/>
    <property type="project" value="TreeGrafter"/>
</dbReference>
<keyword evidence="5 8" id="KW-0408">Iron</keyword>
<evidence type="ECO:0000256" key="5">
    <source>
        <dbReference type="ARBA" id="ARBA00023004"/>
    </source>
</evidence>
<evidence type="ECO:0000256" key="2">
    <source>
        <dbReference type="ARBA" id="ARBA00022617"/>
    </source>
</evidence>
<dbReference type="PRINTS" id="PR00359">
    <property type="entry name" value="BP450"/>
</dbReference>
<keyword evidence="4 8" id="KW-0560">Oxidoreductase</keyword>
<keyword evidence="3 8" id="KW-0479">Metal-binding</keyword>
<proteinExistence type="inferred from homology"/>
<evidence type="ECO:0008006" key="11">
    <source>
        <dbReference type="Google" id="ProtNLM"/>
    </source>
</evidence>
<dbReference type="InterPro" id="IPR036396">
    <property type="entry name" value="Cyt_P450_sf"/>
</dbReference>
<keyword evidence="10" id="KW-1185">Reference proteome</keyword>
<dbReference type="EMBL" id="FOZG01000001">
    <property type="protein sequence ID" value="SFR90335.1"/>
    <property type="molecule type" value="Genomic_DNA"/>
</dbReference>
<dbReference type="InterPro" id="IPR001128">
    <property type="entry name" value="Cyt_P450"/>
</dbReference>
<evidence type="ECO:0000256" key="3">
    <source>
        <dbReference type="ARBA" id="ARBA00022723"/>
    </source>
</evidence>
<evidence type="ECO:0000256" key="4">
    <source>
        <dbReference type="ARBA" id="ARBA00023002"/>
    </source>
</evidence>
<dbReference type="GO" id="GO:0020037">
    <property type="term" value="F:heme binding"/>
    <property type="evidence" value="ECO:0007669"/>
    <property type="project" value="InterPro"/>
</dbReference>
<dbReference type="InterPro" id="IPR017972">
    <property type="entry name" value="Cyt_P450_CS"/>
</dbReference>
<dbReference type="Pfam" id="PF00067">
    <property type="entry name" value="p450"/>
    <property type="match status" value="1"/>
</dbReference>
<evidence type="ECO:0000256" key="8">
    <source>
        <dbReference type="RuleBase" id="RU000461"/>
    </source>
</evidence>
<evidence type="ECO:0000313" key="9">
    <source>
        <dbReference type="EMBL" id="SFR90335.1"/>
    </source>
</evidence>
<gene>
    <name evidence="9" type="ORF">SAMN05192580_1717</name>
</gene>
<evidence type="ECO:0000313" key="10">
    <source>
        <dbReference type="Proteomes" id="UP000198824"/>
    </source>
</evidence>
<dbReference type="GO" id="GO:0005506">
    <property type="term" value="F:iron ion binding"/>
    <property type="evidence" value="ECO:0007669"/>
    <property type="project" value="InterPro"/>
</dbReference>
<dbReference type="InterPro" id="IPR002397">
    <property type="entry name" value="Cyt_P450_B"/>
</dbReference>
<dbReference type="SUPFAM" id="SSF48264">
    <property type="entry name" value="Cytochrome P450"/>
    <property type="match status" value="1"/>
</dbReference>